<dbReference type="PRINTS" id="PR00756">
    <property type="entry name" value="ALADIPTASE"/>
</dbReference>
<dbReference type="PANTHER" id="PTHR11533:SF18">
    <property type="entry name" value="FI02158P"/>
    <property type="match status" value="1"/>
</dbReference>
<dbReference type="InterPro" id="IPR001930">
    <property type="entry name" value="Peptidase_M1"/>
</dbReference>
<sequence length="798" mass="92397">FATRSSRYKFRFIFDPPSYICLQQKKIFIFNFSETDVGFFRGEDETVSGDEKWYGVTVLFPSNARRVFPCFDEPSFKSTFQIIVAHSNTMTVLSMMPLQHTEMAERQDWVWDTFAVTSPVSTYAVGIVISQLNSDTPINVPNKNGSLILQFHHKGNHTLPNIQSIKASVQQFIEKMIAYLDAPYPFPKFDFVHLPGMIEVVNPVGLLVARTGYYDGSLHKIEGFVLHYFTQISTPHGWTDFRILNLLSSYLFDTAWWKMQNAELYNKMFSLRQFEKGYLRYMHGLSYSLFGSEWLFSMLNTSLTEDTMRHGLAKVIMPDETKTYTVESIWNALTEQGKSDGTLFGYVNVSTIAKSWLESNCQCFPVMTVTRHYEDNAATVEQHIFFHQIGHETSKEEEETVWWLPFEFLTQQQLDPTVNVVTWFGEKYLNITNLPDSNSFIIANSMGSGYFLVNYDLDNWKLISQYMLTQGSHLAAETRIKLINDAFLLAYGGELSYTVPFNLTLSLYNETNPQIWHSLVRSINYLKKYYSGTPIEDKINSYLRPLFAKIYESRNLVNIKSDSSELQNNEALQMRAIQSLLCYMDYEPCINKMNEKLTKEISSFEIYDNSTESHIACPEFLRSTSTNWLEEFNTFLTFLNNKSYEEKKIYIKNLGKCPEYAPTAERILNDVFHNSFNLTSKDWSKIASVLAESSVSHNICLNFLLQRLDHRNVTSSSLPSTCDLDLLNMLLSKMKTYNYFEKLLEIQEHYGNILNTTSMNRLISSLKEARISATWYNKSGSDINNWIENIPPHFNIRV</sequence>
<dbReference type="SUPFAM" id="SSF63737">
    <property type="entry name" value="Leukotriene A4 hydrolase N-terminal domain"/>
    <property type="match status" value="1"/>
</dbReference>
<evidence type="ECO:0000259" key="2">
    <source>
        <dbReference type="Pfam" id="PF11838"/>
    </source>
</evidence>
<dbReference type="InterPro" id="IPR024571">
    <property type="entry name" value="ERAP1-like_C_dom"/>
</dbReference>
<accession>A0AAD7ZP32</accession>
<protein>
    <recommendedName>
        <fullName evidence="6">Aminopeptidase</fullName>
    </recommendedName>
</protein>
<dbReference type="EMBL" id="JASPKZ010007432">
    <property type="protein sequence ID" value="KAJ9584299.1"/>
    <property type="molecule type" value="Genomic_DNA"/>
</dbReference>
<dbReference type="InterPro" id="IPR045357">
    <property type="entry name" value="Aminopeptidase_N-like_N"/>
</dbReference>
<feature type="non-terminal residue" evidence="4">
    <location>
        <position position="798"/>
    </location>
</feature>
<dbReference type="Gene3D" id="1.25.50.20">
    <property type="match status" value="1"/>
</dbReference>
<dbReference type="InterPro" id="IPR027268">
    <property type="entry name" value="Peptidase_M4/M1_CTD_sf"/>
</dbReference>
<comment type="similarity">
    <text evidence="1">Belongs to the peptidase M1 family.</text>
</comment>
<dbReference type="InterPro" id="IPR050344">
    <property type="entry name" value="Peptidase_M1_aminopeptidases"/>
</dbReference>
<dbReference type="AlphaFoldDB" id="A0AAD7ZP32"/>
<keyword evidence="5" id="KW-1185">Reference proteome</keyword>
<dbReference type="InterPro" id="IPR042097">
    <property type="entry name" value="Aminopeptidase_N-like_N_sf"/>
</dbReference>
<evidence type="ECO:0000259" key="3">
    <source>
        <dbReference type="Pfam" id="PF17900"/>
    </source>
</evidence>
<dbReference type="GO" id="GO:0016020">
    <property type="term" value="C:membrane"/>
    <property type="evidence" value="ECO:0007669"/>
    <property type="project" value="TreeGrafter"/>
</dbReference>
<dbReference type="GO" id="GO:0006508">
    <property type="term" value="P:proteolysis"/>
    <property type="evidence" value="ECO:0007669"/>
    <property type="project" value="InterPro"/>
</dbReference>
<comment type="caution">
    <text evidence="4">The sequence shown here is derived from an EMBL/GenBank/DDBJ whole genome shotgun (WGS) entry which is preliminary data.</text>
</comment>
<dbReference type="Gene3D" id="1.10.390.10">
    <property type="entry name" value="Neutral Protease Domain 2"/>
    <property type="match status" value="1"/>
</dbReference>
<name>A0AAD7ZP32_DIPPU</name>
<evidence type="ECO:0000313" key="5">
    <source>
        <dbReference type="Proteomes" id="UP001233999"/>
    </source>
</evidence>
<dbReference type="GO" id="GO:0005737">
    <property type="term" value="C:cytoplasm"/>
    <property type="evidence" value="ECO:0007669"/>
    <property type="project" value="TreeGrafter"/>
</dbReference>
<evidence type="ECO:0000313" key="4">
    <source>
        <dbReference type="EMBL" id="KAJ9584299.1"/>
    </source>
</evidence>
<gene>
    <name evidence="4" type="ORF">L9F63_021368</name>
</gene>
<reference evidence="4" key="1">
    <citation type="journal article" date="2023" name="IScience">
        <title>Live-bearing cockroach genome reveals convergent evolutionary mechanisms linked to viviparity in insects and beyond.</title>
        <authorList>
            <person name="Fouks B."/>
            <person name="Harrison M.C."/>
            <person name="Mikhailova A.A."/>
            <person name="Marchal E."/>
            <person name="English S."/>
            <person name="Carruthers M."/>
            <person name="Jennings E.C."/>
            <person name="Chiamaka E.L."/>
            <person name="Frigard R.A."/>
            <person name="Pippel M."/>
            <person name="Attardo G.M."/>
            <person name="Benoit J.B."/>
            <person name="Bornberg-Bauer E."/>
            <person name="Tobe S.S."/>
        </authorList>
    </citation>
    <scope>NUCLEOTIDE SEQUENCE</scope>
    <source>
        <strain evidence="4">Stay&amp;Tobe</strain>
    </source>
</reference>
<dbReference type="Gene3D" id="2.60.40.1730">
    <property type="entry name" value="tricorn interacting facor f3 domain"/>
    <property type="match status" value="1"/>
</dbReference>
<feature type="domain" description="ERAP1-like C-terminal" evidence="2">
    <location>
        <begin position="440"/>
        <end position="710"/>
    </location>
</feature>
<dbReference type="Pfam" id="PF17900">
    <property type="entry name" value="Peptidase_M1_N"/>
    <property type="match status" value="1"/>
</dbReference>
<dbReference type="GO" id="GO:0005615">
    <property type="term" value="C:extracellular space"/>
    <property type="evidence" value="ECO:0007669"/>
    <property type="project" value="TreeGrafter"/>
</dbReference>
<evidence type="ECO:0008006" key="6">
    <source>
        <dbReference type="Google" id="ProtNLM"/>
    </source>
</evidence>
<proteinExistence type="inferred from homology"/>
<organism evidence="4 5">
    <name type="scientific">Diploptera punctata</name>
    <name type="common">Pacific beetle cockroach</name>
    <dbReference type="NCBI Taxonomy" id="6984"/>
    <lineage>
        <taxon>Eukaryota</taxon>
        <taxon>Metazoa</taxon>
        <taxon>Ecdysozoa</taxon>
        <taxon>Arthropoda</taxon>
        <taxon>Hexapoda</taxon>
        <taxon>Insecta</taxon>
        <taxon>Pterygota</taxon>
        <taxon>Neoptera</taxon>
        <taxon>Polyneoptera</taxon>
        <taxon>Dictyoptera</taxon>
        <taxon>Blattodea</taxon>
        <taxon>Blaberoidea</taxon>
        <taxon>Blaberidae</taxon>
        <taxon>Diplopterinae</taxon>
        <taxon>Diploptera</taxon>
    </lineage>
</organism>
<reference evidence="4" key="2">
    <citation type="submission" date="2023-05" db="EMBL/GenBank/DDBJ databases">
        <authorList>
            <person name="Fouks B."/>
        </authorList>
    </citation>
    <scope>NUCLEOTIDE SEQUENCE</scope>
    <source>
        <strain evidence="4">Stay&amp;Tobe</strain>
        <tissue evidence="4">Testes</tissue>
    </source>
</reference>
<dbReference type="Gene3D" id="2.60.40.1910">
    <property type="match status" value="1"/>
</dbReference>
<evidence type="ECO:0000256" key="1">
    <source>
        <dbReference type="ARBA" id="ARBA00010136"/>
    </source>
</evidence>
<dbReference type="Proteomes" id="UP001233999">
    <property type="component" value="Unassembled WGS sequence"/>
</dbReference>
<feature type="domain" description="Aminopeptidase N-like N-terminal" evidence="3">
    <location>
        <begin position="33"/>
        <end position="123"/>
    </location>
</feature>
<dbReference type="Pfam" id="PF11838">
    <property type="entry name" value="ERAP1_C"/>
    <property type="match status" value="1"/>
</dbReference>
<dbReference type="PANTHER" id="PTHR11533">
    <property type="entry name" value="PROTEASE M1 ZINC METALLOPROTEASE"/>
    <property type="match status" value="1"/>
</dbReference>